<dbReference type="RefSeq" id="WP_239245647.1">
    <property type="nucleotide sequence ID" value="NZ_JAKMUS010000004.1"/>
</dbReference>
<dbReference type="AlphaFoldDB" id="A0A9X3LST7"/>
<evidence type="ECO:0000256" key="7">
    <source>
        <dbReference type="ARBA" id="ARBA00022989"/>
    </source>
</evidence>
<organism evidence="13 14">
    <name type="scientific">Corynebacterium meitnerae</name>
    <dbReference type="NCBI Taxonomy" id="2913498"/>
    <lineage>
        <taxon>Bacteria</taxon>
        <taxon>Bacillati</taxon>
        <taxon>Actinomycetota</taxon>
        <taxon>Actinomycetes</taxon>
        <taxon>Mycobacteriales</taxon>
        <taxon>Corynebacteriaceae</taxon>
        <taxon>Corynebacterium</taxon>
    </lineage>
</organism>
<dbReference type="PROSITE" id="PS50893">
    <property type="entry name" value="ABC_TRANSPORTER_2"/>
    <property type="match status" value="1"/>
</dbReference>
<dbReference type="InterPro" id="IPR003439">
    <property type="entry name" value="ABC_transporter-like_ATP-bd"/>
</dbReference>
<name>A0A9X3LST7_9CORY</name>
<evidence type="ECO:0000256" key="3">
    <source>
        <dbReference type="ARBA" id="ARBA00022692"/>
    </source>
</evidence>
<keyword evidence="5 13" id="KW-0067">ATP-binding</keyword>
<comment type="subcellular location">
    <subcellularLocation>
        <location evidence="1">Cell inner membrane</location>
        <topology evidence="1">Multi-pass membrane protein</topology>
    </subcellularLocation>
</comment>
<dbReference type="InterPro" id="IPR017871">
    <property type="entry name" value="ABC_transporter-like_CS"/>
</dbReference>
<dbReference type="InterPro" id="IPR003593">
    <property type="entry name" value="AAA+_ATPase"/>
</dbReference>
<feature type="domain" description="ABC transporter" evidence="11">
    <location>
        <begin position="325"/>
        <end position="556"/>
    </location>
</feature>
<keyword evidence="3 10" id="KW-0812">Transmembrane</keyword>
<sequence length="573" mass="60095">MLRDLHFVVGGGRPLWSFFGAVAVSALLQVAAVVTLYPLLGALFSAEPGAALPWLALLLLFVACSWGVDIFAAHRGLDLGIAVMREIHSNAPGAVLSWPDARLTSEKEGAIRDLVTKASTVTSAVILLIGPVITSIVFIFGLGIGLLLVSPALGAVTFLGGIACLGSLWASAKLEDRSTAEFAAANAGLDDRLFEFALVQPTLRTARRVDASTRLVDRAIAEARRKTRRVLLWQIPGQQVFTVVVQLVLLAFGFTVWWSYDRSALTGAAAAASIVVLLRVVEQANVQAGSVGAVVELRRSLSEVRELMEVERVRAGGPGEGLATVEVRGVDVTFPDGTTGLDGIDVDFAPGTITAVVGPSGSGKSTLVSLLAGLTVPGVGTVDVDGKPASPGDLRGRAAMVFQRTVLHTGSIRNNLLAVNPDLTQPELDAIAVNCGLAEAIERLPDGWDTPVGELGNRLSGGERQRLGLARALAKPASILLVDEGTSALDGRNERTVTDALSGLRGSYTTVVVAHRPAMVEIADRVIVMESGRVVEAGPIDELEKADGPFARIAEQWREAATWGIGEAQSVSG</sequence>
<dbReference type="Gene3D" id="1.20.1560.10">
    <property type="entry name" value="ABC transporter type 1, transmembrane domain"/>
    <property type="match status" value="1"/>
</dbReference>
<evidence type="ECO:0000256" key="9">
    <source>
        <dbReference type="ARBA" id="ARBA00023455"/>
    </source>
</evidence>
<feature type="transmembrane region" description="Helical" evidence="10">
    <location>
        <begin position="15"/>
        <end position="39"/>
    </location>
</feature>
<dbReference type="PANTHER" id="PTHR24221:SF654">
    <property type="entry name" value="ATP-BINDING CASSETTE SUB-FAMILY B MEMBER 6"/>
    <property type="match status" value="1"/>
</dbReference>
<accession>A0A9X3LST7</accession>
<dbReference type="InterPro" id="IPR011527">
    <property type="entry name" value="ABC1_TM_dom"/>
</dbReference>
<comment type="caution">
    <text evidence="13">The sequence shown here is derived from an EMBL/GenBank/DDBJ whole genome shotgun (WGS) entry which is preliminary data.</text>
</comment>
<feature type="transmembrane region" description="Helical" evidence="10">
    <location>
        <begin position="230"/>
        <end position="258"/>
    </location>
</feature>
<evidence type="ECO:0000256" key="10">
    <source>
        <dbReference type="SAM" id="Phobius"/>
    </source>
</evidence>
<dbReference type="SUPFAM" id="SSF90123">
    <property type="entry name" value="ABC transporter transmembrane region"/>
    <property type="match status" value="1"/>
</dbReference>
<dbReference type="InterPro" id="IPR039421">
    <property type="entry name" value="Type_1_exporter"/>
</dbReference>
<dbReference type="GO" id="GO:0034040">
    <property type="term" value="F:ATPase-coupled lipid transmembrane transporter activity"/>
    <property type="evidence" value="ECO:0007669"/>
    <property type="project" value="TreeGrafter"/>
</dbReference>
<dbReference type="GO" id="GO:0005524">
    <property type="term" value="F:ATP binding"/>
    <property type="evidence" value="ECO:0007669"/>
    <property type="project" value="UniProtKB-KW"/>
</dbReference>
<reference evidence="13" key="1">
    <citation type="submission" date="2022-02" db="EMBL/GenBank/DDBJ databases">
        <title>Corynebacterium sp. from urogenital microbiome.</title>
        <authorList>
            <person name="Cappelli E.A."/>
            <person name="Ribeiro T.G."/>
            <person name="Peixe L."/>
        </authorList>
    </citation>
    <scope>NUCLEOTIDE SEQUENCE</scope>
    <source>
        <strain evidence="13">C8Ua_172</strain>
    </source>
</reference>
<feature type="transmembrane region" description="Helical" evidence="10">
    <location>
        <begin position="152"/>
        <end position="170"/>
    </location>
</feature>
<evidence type="ECO:0000256" key="8">
    <source>
        <dbReference type="ARBA" id="ARBA00023136"/>
    </source>
</evidence>
<keyword evidence="2" id="KW-0997">Cell inner membrane</keyword>
<evidence type="ECO:0000313" key="14">
    <source>
        <dbReference type="Proteomes" id="UP001146468"/>
    </source>
</evidence>
<feature type="transmembrane region" description="Helical" evidence="10">
    <location>
        <begin position="51"/>
        <end position="72"/>
    </location>
</feature>
<dbReference type="GO" id="GO:0016887">
    <property type="term" value="F:ATP hydrolysis activity"/>
    <property type="evidence" value="ECO:0007669"/>
    <property type="project" value="InterPro"/>
</dbReference>
<proteinExistence type="inferred from homology"/>
<dbReference type="Proteomes" id="UP001146468">
    <property type="component" value="Unassembled WGS sequence"/>
</dbReference>
<comment type="similarity">
    <text evidence="9">Belongs to the ABC transporter superfamily. Siderophore-Fe(3+) uptake transporter (SIUT) (TC 3.A.1.21) family.</text>
</comment>
<dbReference type="InterPro" id="IPR027417">
    <property type="entry name" value="P-loop_NTPase"/>
</dbReference>
<dbReference type="EMBL" id="JAKMUS010000004">
    <property type="protein sequence ID" value="MCZ9293607.1"/>
    <property type="molecule type" value="Genomic_DNA"/>
</dbReference>
<evidence type="ECO:0000256" key="5">
    <source>
        <dbReference type="ARBA" id="ARBA00022840"/>
    </source>
</evidence>
<evidence type="ECO:0000256" key="6">
    <source>
        <dbReference type="ARBA" id="ARBA00022967"/>
    </source>
</evidence>
<feature type="domain" description="ABC transmembrane type-1" evidence="12">
    <location>
        <begin position="19"/>
        <end position="296"/>
    </location>
</feature>
<keyword evidence="14" id="KW-1185">Reference proteome</keyword>
<keyword evidence="4" id="KW-0547">Nucleotide-binding</keyword>
<dbReference type="Pfam" id="PF00005">
    <property type="entry name" value="ABC_tran"/>
    <property type="match status" value="1"/>
</dbReference>
<evidence type="ECO:0000256" key="2">
    <source>
        <dbReference type="ARBA" id="ARBA00022519"/>
    </source>
</evidence>
<evidence type="ECO:0000313" key="13">
    <source>
        <dbReference type="EMBL" id="MCZ9293607.1"/>
    </source>
</evidence>
<gene>
    <name evidence="13" type="ORF">L8U60_03795</name>
</gene>
<evidence type="ECO:0000256" key="4">
    <source>
        <dbReference type="ARBA" id="ARBA00022741"/>
    </source>
</evidence>
<dbReference type="SUPFAM" id="SSF52540">
    <property type="entry name" value="P-loop containing nucleoside triphosphate hydrolases"/>
    <property type="match status" value="1"/>
</dbReference>
<keyword evidence="8 10" id="KW-0472">Membrane</keyword>
<dbReference type="GO" id="GO:0140359">
    <property type="term" value="F:ABC-type transporter activity"/>
    <property type="evidence" value="ECO:0007669"/>
    <property type="project" value="InterPro"/>
</dbReference>
<dbReference type="Gene3D" id="3.40.50.300">
    <property type="entry name" value="P-loop containing nucleotide triphosphate hydrolases"/>
    <property type="match status" value="1"/>
</dbReference>
<dbReference type="PANTHER" id="PTHR24221">
    <property type="entry name" value="ATP-BINDING CASSETTE SUB-FAMILY B"/>
    <property type="match status" value="1"/>
</dbReference>
<evidence type="ECO:0000259" key="12">
    <source>
        <dbReference type="PROSITE" id="PS50929"/>
    </source>
</evidence>
<dbReference type="SMART" id="SM00382">
    <property type="entry name" value="AAA"/>
    <property type="match status" value="1"/>
</dbReference>
<keyword evidence="7 10" id="KW-1133">Transmembrane helix</keyword>
<dbReference type="PROSITE" id="PS00211">
    <property type="entry name" value="ABC_TRANSPORTER_1"/>
    <property type="match status" value="1"/>
</dbReference>
<feature type="transmembrane region" description="Helical" evidence="10">
    <location>
        <begin position="121"/>
        <end position="146"/>
    </location>
</feature>
<dbReference type="InterPro" id="IPR036640">
    <property type="entry name" value="ABC1_TM_sf"/>
</dbReference>
<protein>
    <submittedName>
        <fullName evidence="13">ABC transporter ATP-binding protein/permease</fullName>
    </submittedName>
</protein>
<evidence type="ECO:0000259" key="11">
    <source>
        <dbReference type="PROSITE" id="PS50893"/>
    </source>
</evidence>
<dbReference type="GO" id="GO:0005886">
    <property type="term" value="C:plasma membrane"/>
    <property type="evidence" value="ECO:0007669"/>
    <property type="project" value="UniProtKB-SubCell"/>
</dbReference>
<keyword evidence="6" id="KW-1278">Translocase</keyword>
<dbReference type="PROSITE" id="PS50929">
    <property type="entry name" value="ABC_TM1F"/>
    <property type="match status" value="1"/>
</dbReference>
<keyword evidence="2" id="KW-1003">Cell membrane</keyword>
<evidence type="ECO:0000256" key="1">
    <source>
        <dbReference type="ARBA" id="ARBA00004429"/>
    </source>
</evidence>